<keyword evidence="2" id="KW-1185">Reference proteome</keyword>
<gene>
    <name evidence="1" type="ORF">SKAU_G00339390</name>
</gene>
<name>A0A9Q1EMQ0_SYNKA</name>
<dbReference type="Proteomes" id="UP001152622">
    <property type="component" value="Chromosome 15"/>
</dbReference>
<proteinExistence type="predicted"/>
<dbReference type="OrthoDB" id="8857014at2759"/>
<evidence type="ECO:0000313" key="2">
    <source>
        <dbReference type="Proteomes" id="UP001152622"/>
    </source>
</evidence>
<evidence type="ECO:0000313" key="1">
    <source>
        <dbReference type="EMBL" id="KAJ8341648.1"/>
    </source>
</evidence>
<accession>A0A9Q1EMQ0</accession>
<organism evidence="1 2">
    <name type="scientific">Synaphobranchus kaupii</name>
    <name type="common">Kaup's arrowtooth eel</name>
    <dbReference type="NCBI Taxonomy" id="118154"/>
    <lineage>
        <taxon>Eukaryota</taxon>
        <taxon>Metazoa</taxon>
        <taxon>Chordata</taxon>
        <taxon>Craniata</taxon>
        <taxon>Vertebrata</taxon>
        <taxon>Euteleostomi</taxon>
        <taxon>Actinopterygii</taxon>
        <taxon>Neopterygii</taxon>
        <taxon>Teleostei</taxon>
        <taxon>Anguilliformes</taxon>
        <taxon>Synaphobranchidae</taxon>
        <taxon>Synaphobranchus</taxon>
    </lineage>
</organism>
<reference evidence="1" key="1">
    <citation type="journal article" date="2023" name="Science">
        <title>Genome structures resolve the early diversification of teleost fishes.</title>
        <authorList>
            <person name="Parey E."/>
            <person name="Louis A."/>
            <person name="Montfort J."/>
            <person name="Bouchez O."/>
            <person name="Roques C."/>
            <person name="Iampietro C."/>
            <person name="Lluch J."/>
            <person name="Castinel A."/>
            <person name="Donnadieu C."/>
            <person name="Desvignes T."/>
            <person name="Floi Bucao C."/>
            <person name="Jouanno E."/>
            <person name="Wen M."/>
            <person name="Mejri S."/>
            <person name="Dirks R."/>
            <person name="Jansen H."/>
            <person name="Henkel C."/>
            <person name="Chen W.J."/>
            <person name="Zahm M."/>
            <person name="Cabau C."/>
            <person name="Klopp C."/>
            <person name="Thompson A.W."/>
            <person name="Robinson-Rechavi M."/>
            <person name="Braasch I."/>
            <person name="Lecointre G."/>
            <person name="Bobe J."/>
            <person name="Postlethwait J.H."/>
            <person name="Berthelot C."/>
            <person name="Roest Crollius H."/>
            <person name="Guiguen Y."/>
        </authorList>
    </citation>
    <scope>NUCLEOTIDE SEQUENCE</scope>
    <source>
        <strain evidence="1">WJC10195</strain>
    </source>
</reference>
<sequence>MLVCGDLIAARDTHPLCVTCLVLKHAQDAIEASDCCSHYLALPRELRQWRLRVAATHARAYQSDPDSSDLPLSLSRTPILEGEAPYMAIASNDLGEKDSIPPARVAPAMGMANAQCPVLTGLGCSQLGAAGVLLEACEWPALQKLADEERDVYDGKLTPRKQLFCAKHMKHHCVYRPAAAPWLCL</sequence>
<dbReference type="AlphaFoldDB" id="A0A9Q1EMQ0"/>
<comment type="caution">
    <text evidence="1">The sequence shown here is derived from an EMBL/GenBank/DDBJ whole genome shotgun (WGS) entry which is preliminary data.</text>
</comment>
<dbReference type="EMBL" id="JAINUF010000015">
    <property type="protein sequence ID" value="KAJ8341648.1"/>
    <property type="molecule type" value="Genomic_DNA"/>
</dbReference>
<protein>
    <submittedName>
        <fullName evidence="1">Uncharacterized protein</fullName>
    </submittedName>
</protein>